<gene>
    <name evidence="1" type="ORF">DU478_17425</name>
</gene>
<dbReference type="RefSeq" id="WP_114512242.1">
    <property type="nucleotide sequence ID" value="NZ_QPMK01000016.1"/>
</dbReference>
<dbReference type="OrthoDB" id="7691601at2"/>
<organism evidence="1 2">
    <name type="scientific">Thalassococcus profundi</name>
    <dbReference type="NCBI Taxonomy" id="2282382"/>
    <lineage>
        <taxon>Bacteria</taxon>
        <taxon>Pseudomonadati</taxon>
        <taxon>Pseudomonadota</taxon>
        <taxon>Alphaproteobacteria</taxon>
        <taxon>Rhodobacterales</taxon>
        <taxon>Roseobacteraceae</taxon>
        <taxon>Thalassococcus</taxon>
    </lineage>
</organism>
<evidence type="ECO:0000313" key="1">
    <source>
        <dbReference type="EMBL" id="RDD64982.1"/>
    </source>
</evidence>
<comment type="caution">
    <text evidence="1">The sequence shown here is derived from an EMBL/GenBank/DDBJ whole genome shotgun (WGS) entry which is preliminary data.</text>
</comment>
<evidence type="ECO:0008006" key="3">
    <source>
        <dbReference type="Google" id="ProtNLM"/>
    </source>
</evidence>
<dbReference type="AlphaFoldDB" id="A0A369TJG5"/>
<sequence length="174" mass="19218">MRRISLNARRGFDAANTAEVDIALFQFEHPALEAPIRLSTDPTERLSVEPLLYGTRSTWLDPSPSAEPFLFALVSAELPGDQEDAPASGALVLENVDNRIAEVLRSFTDRATVHMAVVRSTDPDLVEYQYLGLKLMQAGGDAGEVTLTLSRAPIEDELAPMDRFTKDRFPGLFR</sequence>
<dbReference type="EMBL" id="QPMK01000016">
    <property type="protein sequence ID" value="RDD64982.1"/>
    <property type="molecule type" value="Genomic_DNA"/>
</dbReference>
<dbReference type="Proteomes" id="UP000253977">
    <property type="component" value="Unassembled WGS sequence"/>
</dbReference>
<evidence type="ECO:0000313" key="2">
    <source>
        <dbReference type="Proteomes" id="UP000253977"/>
    </source>
</evidence>
<keyword evidence="2" id="KW-1185">Reference proteome</keyword>
<proteinExistence type="predicted"/>
<protein>
    <recommendedName>
        <fullName evidence="3">DUF1833 domain-containing protein</fullName>
    </recommendedName>
</protein>
<accession>A0A369TJG5</accession>
<name>A0A369TJG5_9RHOB</name>
<reference evidence="1 2" key="1">
    <citation type="submission" date="2018-07" db="EMBL/GenBank/DDBJ databases">
        <title>Thalassococcus profundi sp. nov., a marine bacterium isolated from deep seawater of Okinawa Trough.</title>
        <authorList>
            <person name="Yu M."/>
        </authorList>
    </citation>
    <scope>NUCLEOTIDE SEQUENCE [LARGE SCALE GENOMIC DNA]</scope>
    <source>
        <strain evidence="1 2">WRAS1</strain>
    </source>
</reference>